<reference evidence="1 2" key="1">
    <citation type="submission" date="2013-11" db="EMBL/GenBank/DDBJ databases">
        <title>Single cell genomics of uncultured Tannerella BU063 (oral taxon 286).</title>
        <authorList>
            <person name="Beall C.J."/>
            <person name="Campbell A.G."/>
            <person name="Griffen A.L."/>
            <person name="Podar M."/>
            <person name="Leys E.J."/>
        </authorList>
    </citation>
    <scope>NUCLEOTIDE SEQUENCE [LARGE SCALE GENOMIC DNA]</scope>
    <source>
        <strain evidence="1">Cell 2</strain>
    </source>
</reference>
<proteinExistence type="predicted"/>
<protein>
    <submittedName>
        <fullName evidence="1">Uncharacterized protein</fullName>
    </submittedName>
</protein>
<gene>
    <name evidence="1" type="ORF">N425_10285</name>
</gene>
<dbReference type="Proteomes" id="UP000018837">
    <property type="component" value="Unassembled WGS sequence"/>
</dbReference>
<dbReference type="PATRIC" id="fig|1411148.3.peg.1659"/>
<accession>W2C2T2</accession>
<evidence type="ECO:0000313" key="1">
    <source>
        <dbReference type="EMBL" id="ETK01363.1"/>
    </source>
</evidence>
<comment type="caution">
    <text evidence="1">The sequence shown here is derived from an EMBL/GenBank/DDBJ whole genome shotgun (WGS) entry which is preliminary data.</text>
</comment>
<organism evidence="1 2">
    <name type="scientific">Tannerella sp. oral taxon BU063 isolate Cell 2</name>
    <dbReference type="NCBI Taxonomy" id="1411148"/>
    <lineage>
        <taxon>Bacteria</taxon>
        <taxon>Pseudomonadati</taxon>
        <taxon>Bacteroidota</taxon>
        <taxon>Bacteroidia</taxon>
        <taxon>Bacteroidales</taxon>
        <taxon>Tannerellaceae</taxon>
        <taxon>Tannerella</taxon>
    </lineage>
</organism>
<dbReference type="AlphaFoldDB" id="W2C2T2"/>
<sequence length="204" mass="24139">MKDRMEKTIVDFLLEDYPKRHGLEAGKLPTIRREKPNSSKFELCDQRETIIQEEGMGDSVILWQGEQVEVIDFEGYIKDNYKEAEEGKVCDFLIVQGDELVLFNEVSRRKPKQRRVKKREAKKQLEASIKRFYEDGENLLDGYKKKVVLFSFRPRSTEQPEEYLVAESKEKFGKPDETNEDLQESFLHGFIFEQRLYPTPYVIE</sequence>
<dbReference type="EMBL" id="AYUF01000485">
    <property type="protein sequence ID" value="ETK01363.1"/>
    <property type="molecule type" value="Genomic_DNA"/>
</dbReference>
<evidence type="ECO:0000313" key="2">
    <source>
        <dbReference type="Proteomes" id="UP000018837"/>
    </source>
</evidence>
<name>W2C2T2_9BACT</name>